<name>A0A9N8W5D9_9GLOM</name>
<dbReference type="AlphaFoldDB" id="A0A9N8W5D9"/>
<gene>
    <name evidence="1" type="ORF">DERYTH_LOCUS1674</name>
</gene>
<dbReference type="Proteomes" id="UP000789405">
    <property type="component" value="Unassembled WGS sequence"/>
</dbReference>
<evidence type="ECO:0000313" key="1">
    <source>
        <dbReference type="EMBL" id="CAG8475660.1"/>
    </source>
</evidence>
<protein>
    <submittedName>
        <fullName evidence="1">18529_t:CDS:1</fullName>
    </submittedName>
</protein>
<comment type="caution">
    <text evidence="1">The sequence shown here is derived from an EMBL/GenBank/DDBJ whole genome shotgun (WGS) entry which is preliminary data.</text>
</comment>
<keyword evidence="2" id="KW-1185">Reference proteome</keyword>
<dbReference type="OrthoDB" id="2431534at2759"/>
<dbReference type="EMBL" id="CAJVPY010000482">
    <property type="protein sequence ID" value="CAG8475660.1"/>
    <property type="molecule type" value="Genomic_DNA"/>
</dbReference>
<evidence type="ECO:0000313" key="2">
    <source>
        <dbReference type="Proteomes" id="UP000789405"/>
    </source>
</evidence>
<reference evidence="1" key="1">
    <citation type="submission" date="2021-06" db="EMBL/GenBank/DDBJ databases">
        <authorList>
            <person name="Kallberg Y."/>
            <person name="Tangrot J."/>
            <person name="Rosling A."/>
        </authorList>
    </citation>
    <scope>NUCLEOTIDE SEQUENCE</scope>
    <source>
        <strain evidence="1">MA453B</strain>
    </source>
</reference>
<organism evidence="1 2">
    <name type="scientific">Dentiscutata erythropus</name>
    <dbReference type="NCBI Taxonomy" id="1348616"/>
    <lineage>
        <taxon>Eukaryota</taxon>
        <taxon>Fungi</taxon>
        <taxon>Fungi incertae sedis</taxon>
        <taxon>Mucoromycota</taxon>
        <taxon>Glomeromycotina</taxon>
        <taxon>Glomeromycetes</taxon>
        <taxon>Diversisporales</taxon>
        <taxon>Gigasporaceae</taxon>
        <taxon>Dentiscutata</taxon>
    </lineage>
</organism>
<accession>A0A9N8W5D9</accession>
<proteinExistence type="predicted"/>
<feature type="non-terminal residue" evidence="1">
    <location>
        <position position="392"/>
    </location>
</feature>
<sequence>KIYGLPNLSGLPDEVMGNIFKYIRSPSNLLRVNKTWTKLSKRCEVKARGNIDIDQIRKVQQKSAVPWGSDTPLDVFTYIMLEASKRLNPDEFVPYSDLADEKRDKFYKNIIVEAIKPERNINRLEVLNFLGETIGNDCSEFFMDVMKTFEEKNSNYAIEGKISNNDTQPMPSISNHVKSVYKPLSFNFVFYNWILFMFTENSDIASLAFKDILATRISFDLNPDCCKTFEAKFIQSCNIFKVYCNIRNFFLVSDLELLKNVSHEDILCPLFEFYIPNMFGISPTFKMPLKITDDFNVYFKPKRKRKKRIMLKEQKLEWFIAIENIHNDIVERGNSVVMSSKFRNCIEDIYYRLEGVAEELKIELEKRNLPKTNVKKYKIDKDKRSKKILDVR</sequence>